<organism evidence="2 3">
    <name type="scientific">Auxenochlorella protothecoides</name>
    <name type="common">Green microalga</name>
    <name type="synonym">Chlorella protothecoides</name>
    <dbReference type="NCBI Taxonomy" id="3075"/>
    <lineage>
        <taxon>Eukaryota</taxon>
        <taxon>Viridiplantae</taxon>
        <taxon>Chlorophyta</taxon>
        <taxon>core chlorophytes</taxon>
        <taxon>Trebouxiophyceae</taxon>
        <taxon>Chlorellales</taxon>
        <taxon>Chlorellaceae</taxon>
        <taxon>Auxenochlorella</taxon>
    </lineage>
</organism>
<evidence type="ECO:0000313" key="2">
    <source>
        <dbReference type="EMBL" id="KFM26018.1"/>
    </source>
</evidence>
<feature type="compositionally biased region" description="Low complexity" evidence="1">
    <location>
        <begin position="88"/>
        <end position="100"/>
    </location>
</feature>
<evidence type="ECO:0000256" key="1">
    <source>
        <dbReference type="SAM" id="MobiDB-lite"/>
    </source>
</evidence>
<name>A0A087SJW4_AUXPR</name>
<keyword evidence="3" id="KW-1185">Reference proteome</keyword>
<dbReference type="AlphaFoldDB" id="A0A087SJW4"/>
<reference evidence="2 3" key="1">
    <citation type="journal article" date="2014" name="BMC Genomics">
        <title>Oil accumulation mechanisms of the oleaginous microalga Chlorella protothecoides revealed through its genome, transcriptomes, and proteomes.</title>
        <authorList>
            <person name="Gao C."/>
            <person name="Wang Y."/>
            <person name="Shen Y."/>
            <person name="Yan D."/>
            <person name="He X."/>
            <person name="Dai J."/>
            <person name="Wu Q."/>
        </authorList>
    </citation>
    <scope>NUCLEOTIDE SEQUENCE [LARGE SCALE GENOMIC DNA]</scope>
    <source>
        <strain evidence="2 3">0710</strain>
    </source>
</reference>
<dbReference type="KEGG" id="apro:F751_3656"/>
<sequence length="123" mass="13123">MRSRPGPQTWSRGRCERRAGLVGVPPCDVWGTGVRSPAQNTHTKGTVHPCVLQRRSQPHTFQGSAARSECGPAGPSHTHSSAWPSCSPPRCSAGRPAPARRGARSLHHPSMSRAHCGAHRGVL</sequence>
<dbReference type="RefSeq" id="XP_011398914.1">
    <property type="nucleotide sequence ID" value="XM_011400612.1"/>
</dbReference>
<dbReference type="GeneID" id="23615047"/>
<accession>A0A087SJW4</accession>
<proteinExistence type="predicted"/>
<feature type="region of interest" description="Disordered" evidence="1">
    <location>
        <begin position="58"/>
        <end position="123"/>
    </location>
</feature>
<evidence type="ECO:0000313" key="3">
    <source>
        <dbReference type="Proteomes" id="UP000028924"/>
    </source>
</evidence>
<protein>
    <submittedName>
        <fullName evidence="2">Uncharacterized protein</fullName>
    </submittedName>
</protein>
<dbReference type="EMBL" id="KL662125">
    <property type="protein sequence ID" value="KFM26018.1"/>
    <property type="molecule type" value="Genomic_DNA"/>
</dbReference>
<dbReference type="Proteomes" id="UP000028924">
    <property type="component" value="Unassembled WGS sequence"/>
</dbReference>
<gene>
    <name evidence="2" type="ORF">F751_3656</name>
</gene>